<feature type="binding site" evidence="3">
    <location>
        <position position="116"/>
    </location>
    <ligand>
        <name>a divalent metal cation</name>
        <dbReference type="ChEBI" id="CHEBI:60240"/>
        <label>2</label>
    </ligand>
</feature>
<dbReference type="Proteomes" id="UP000543598">
    <property type="component" value="Unassembled WGS sequence"/>
</dbReference>
<dbReference type="PROSITE" id="PS51347">
    <property type="entry name" value="PHOSPHOTRIESTERASE_2"/>
    <property type="match status" value="1"/>
</dbReference>
<dbReference type="GO" id="GO:0008270">
    <property type="term" value="F:zinc ion binding"/>
    <property type="evidence" value="ECO:0007669"/>
    <property type="project" value="InterPro"/>
</dbReference>
<dbReference type="PANTHER" id="PTHR10819:SF3">
    <property type="entry name" value="PHOSPHOTRIESTERASE-RELATED PROTEIN"/>
    <property type="match status" value="1"/>
</dbReference>
<dbReference type="InterPro" id="IPR001559">
    <property type="entry name" value="Phosphotriesterase"/>
</dbReference>
<keyword evidence="1 3" id="KW-0479">Metal-binding</keyword>
<dbReference type="Pfam" id="PF02126">
    <property type="entry name" value="PTE"/>
    <property type="match status" value="1"/>
</dbReference>
<evidence type="ECO:0000313" key="5">
    <source>
        <dbReference type="EMBL" id="NNH05012.1"/>
    </source>
</evidence>
<feature type="binding site" evidence="3">
    <location>
        <position position="6"/>
    </location>
    <ligand>
        <name>a divalent metal cation</name>
        <dbReference type="ChEBI" id="CHEBI:60240"/>
        <label>1</label>
    </ligand>
</feature>
<dbReference type="InterPro" id="IPR032466">
    <property type="entry name" value="Metal_Hydrolase"/>
</dbReference>
<accession>A0A7Y2M2J9</accession>
<feature type="binding site" evidence="3">
    <location>
        <position position="149"/>
    </location>
    <ligand>
        <name>a divalent metal cation</name>
        <dbReference type="ChEBI" id="CHEBI:60240"/>
        <label>2</label>
    </ligand>
</feature>
<evidence type="ECO:0000256" key="3">
    <source>
        <dbReference type="PIRSR" id="PIRSR601559-52"/>
    </source>
</evidence>
<keyword evidence="2" id="KW-0378">Hydrolase</keyword>
<feature type="binding site" evidence="3">
    <location>
        <position position="233"/>
    </location>
    <ligand>
        <name>a divalent metal cation</name>
        <dbReference type="ChEBI" id="CHEBI:60240"/>
        <label>1</label>
    </ligand>
</feature>
<dbReference type="EMBL" id="JABEMB010000029">
    <property type="protein sequence ID" value="NNH05012.1"/>
    <property type="molecule type" value="Genomic_DNA"/>
</dbReference>
<dbReference type="AlphaFoldDB" id="A0A7Y2M2J9"/>
<name>A0A7Y2M2J9_9MICO</name>
<evidence type="ECO:0000313" key="6">
    <source>
        <dbReference type="Proteomes" id="UP000543598"/>
    </source>
</evidence>
<dbReference type="GO" id="GO:0016787">
    <property type="term" value="F:hydrolase activity"/>
    <property type="evidence" value="ECO:0007669"/>
    <property type="project" value="UniProtKB-KW"/>
</dbReference>
<comment type="similarity">
    <text evidence="4">Belongs to the metallo-dependent hydrolases superfamily. Phosphotriesterase family.</text>
</comment>
<organism evidence="5 6">
    <name type="scientific">Microbacterium ulmi</name>
    <dbReference type="NCBI Taxonomy" id="179095"/>
    <lineage>
        <taxon>Bacteria</taxon>
        <taxon>Bacillati</taxon>
        <taxon>Actinomycetota</taxon>
        <taxon>Actinomycetes</taxon>
        <taxon>Micrococcales</taxon>
        <taxon>Microbacteriaceae</taxon>
        <taxon>Microbacterium</taxon>
    </lineage>
</organism>
<comment type="cofactor">
    <cofactor evidence="3">
        <name>a divalent metal cation</name>
        <dbReference type="ChEBI" id="CHEBI:60240"/>
    </cofactor>
    <text evidence="3">Binds 2 divalent metal cations per subunit.</text>
</comment>
<comment type="caution">
    <text evidence="4">Lacks conserved residue(s) required for the propagation of feature annotation.</text>
</comment>
<dbReference type="PANTHER" id="PTHR10819">
    <property type="entry name" value="PHOSPHOTRIESTERASE-RELATED"/>
    <property type="match status" value="1"/>
</dbReference>
<dbReference type="SUPFAM" id="SSF51556">
    <property type="entry name" value="Metallo-dependent hydrolases"/>
    <property type="match status" value="1"/>
</dbReference>
<feature type="binding site" evidence="3">
    <location>
        <position position="176"/>
    </location>
    <ligand>
        <name>a divalent metal cation</name>
        <dbReference type="ChEBI" id="CHEBI:60240"/>
        <label>2</label>
    </ligand>
</feature>
<gene>
    <name evidence="5" type="ORF">HLA99_14265</name>
</gene>
<keyword evidence="6" id="KW-1185">Reference proteome</keyword>
<dbReference type="RefSeq" id="WP_167037487.1">
    <property type="nucleotide sequence ID" value="NZ_BAAANA010000001.1"/>
</dbReference>
<feature type="binding site" evidence="3">
    <location>
        <position position="4"/>
    </location>
    <ligand>
        <name>a divalent metal cation</name>
        <dbReference type="ChEBI" id="CHEBI:60240"/>
        <label>1</label>
    </ligand>
</feature>
<protein>
    <submittedName>
        <fullName evidence="5">Phosphotriesterase-related protein</fullName>
    </submittedName>
</protein>
<reference evidence="5 6" key="1">
    <citation type="submission" date="2020-05" db="EMBL/GenBank/DDBJ databases">
        <title>MicrobeNet Type strains.</title>
        <authorList>
            <person name="Nicholson A.C."/>
        </authorList>
    </citation>
    <scope>NUCLEOTIDE SEQUENCE [LARGE SCALE GENOMIC DNA]</scope>
    <source>
        <strain evidence="5 6">JCM 14282</strain>
    </source>
</reference>
<proteinExistence type="inferred from homology"/>
<evidence type="ECO:0000256" key="4">
    <source>
        <dbReference type="PROSITE-ProRule" id="PRU00679"/>
    </source>
</evidence>
<sequence length="283" mass="31063">MQPHEHIFLDISWVKSRWDLPLLHDIEQMTDEVRRFSAVGGGTLVDLTCMGIGRDPARLRAVSEAADVHIVMGTGWYRAPYYPPEIERSSTASLAALLVDDIAGGVDGVRPGIIGEIGMDKQWVQGIEERVMRAAARAQRATGLALTTHTPPSAALAMYEVFAEEGVDPARIVFGHLDNTLELDYLVAVAELGAYVQFDLIGIEDINSDARRADMIVQLIRRGHADRLLLSCDVGTRRRLATNGGHGYGHLTTGFLPMLRERGVAAEEIDRITQTNPQRMLAG</sequence>
<dbReference type="Gene3D" id="3.20.20.140">
    <property type="entry name" value="Metal-dependent hydrolases"/>
    <property type="match status" value="1"/>
</dbReference>
<evidence type="ECO:0000256" key="1">
    <source>
        <dbReference type="ARBA" id="ARBA00022723"/>
    </source>
</evidence>
<evidence type="ECO:0000256" key="2">
    <source>
        <dbReference type="ARBA" id="ARBA00022801"/>
    </source>
</evidence>
<feature type="binding site" evidence="3">
    <location>
        <position position="116"/>
    </location>
    <ligand>
        <name>a divalent metal cation</name>
        <dbReference type="ChEBI" id="CHEBI:60240"/>
        <label>1</label>
    </ligand>
</feature>
<comment type="caution">
    <text evidence="5">The sequence shown here is derived from an EMBL/GenBank/DDBJ whole genome shotgun (WGS) entry which is preliminary data.</text>
</comment>
<dbReference type="PIRSF" id="PIRSF016839">
    <property type="entry name" value="PhP"/>
    <property type="match status" value="1"/>
</dbReference>